<name>A0A4Q0Q640_9BRAD</name>
<organism evidence="1 2">
    <name type="scientific">Bradyrhizobium zhanjiangense</name>
    <dbReference type="NCBI Taxonomy" id="1325107"/>
    <lineage>
        <taxon>Bacteria</taxon>
        <taxon>Pseudomonadati</taxon>
        <taxon>Pseudomonadota</taxon>
        <taxon>Alphaproteobacteria</taxon>
        <taxon>Hyphomicrobiales</taxon>
        <taxon>Nitrobacteraceae</taxon>
        <taxon>Bradyrhizobium</taxon>
    </lineage>
</organism>
<gene>
    <name evidence="1" type="ORF">EAS61_41180</name>
</gene>
<proteinExistence type="predicted"/>
<dbReference type="Pfam" id="PF04392">
    <property type="entry name" value="ABC_sub_bind"/>
    <property type="match status" value="1"/>
</dbReference>
<dbReference type="CDD" id="cd06325">
    <property type="entry name" value="PBP1_ABC_unchar_transporter"/>
    <property type="match status" value="1"/>
</dbReference>
<dbReference type="PANTHER" id="PTHR35271:SF1">
    <property type="entry name" value="ABC TRANSPORTER, SUBSTRATE-BINDING LIPOPROTEIN"/>
    <property type="match status" value="1"/>
</dbReference>
<dbReference type="Proteomes" id="UP000290174">
    <property type="component" value="Unassembled WGS sequence"/>
</dbReference>
<dbReference type="InterPro" id="IPR028082">
    <property type="entry name" value="Peripla_BP_I"/>
</dbReference>
<dbReference type="InterPro" id="IPR007487">
    <property type="entry name" value="ABC_transpt-TYRBP-like"/>
</dbReference>
<dbReference type="AlphaFoldDB" id="A0A4Q0Q640"/>
<evidence type="ECO:0000313" key="1">
    <source>
        <dbReference type="EMBL" id="RXG83718.1"/>
    </source>
</evidence>
<protein>
    <submittedName>
        <fullName evidence="1">ABC transporter substrate-binding protein</fullName>
    </submittedName>
</protein>
<comment type="caution">
    <text evidence="1">The sequence shown here is derived from an EMBL/GenBank/DDBJ whole genome shotgun (WGS) entry which is preliminary data.</text>
</comment>
<dbReference type="PANTHER" id="PTHR35271">
    <property type="entry name" value="ABC TRANSPORTER, SUBSTRATE-BINDING LIPOPROTEIN-RELATED"/>
    <property type="match status" value="1"/>
</dbReference>
<dbReference type="Gene3D" id="3.40.50.2300">
    <property type="match status" value="2"/>
</dbReference>
<reference evidence="1 2" key="1">
    <citation type="submission" date="2018-11" db="EMBL/GenBank/DDBJ databases">
        <title>Bradyrhizobium sp. nov., isolated from effective nodules of peanut in China.</title>
        <authorList>
            <person name="Li Y."/>
        </authorList>
    </citation>
    <scope>NUCLEOTIDE SEQUENCE [LARGE SCALE GENOMIC DNA]</scope>
    <source>
        <strain evidence="1 2">CCBAU 51770</strain>
    </source>
</reference>
<accession>A0A4Q0Q640</accession>
<dbReference type="SUPFAM" id="SSF53822">
    <property type="entry name" value="Periplasmic binding protein-like I"/>
    <property type="match status" value="1"/>
</dbReference>
<evidence type="ECO:0000313" key="2">
    <source>
        <dbReference type="Proteomes" id="UP000290174"/>
    </source>
</evidence>
<sequence>MHPFEIPWCSSLVLQRRVLLLPPTEEVRSPLFDVRRRKFVTLLVGAATWPLAARAQPVGKRYTIGYLGAGSLVLVEAIAAFTDALRELGWIEGKNVAFERRFAENQPERLAEFAAELVHLNVDVIVTEGTLAPLAAKRATSAIPIVMAVAGDPLGSGLVESLARPGGNVTGMSLMAPELGGKRLEFLKELVPRLGRVAVLWNATNPYAALLYEQTQAAGRTLGIEVQSLEVRSPDDFDSAFETVRQHHPNALITVEDPLTGSNQKRIADFAAIDRLPSLFGYRESVSAGGLMSYGANFADLFRRAAGYVDKILKGVKPADLPVQQPTKFELVINLKTAKALGLEFPASILARADELIE</sequence>
<dbReference type="EMBL" id="RKMK01000099">
    <property type="protein sequence ID" value="RXG83718.1"/>
    <property type="molecule type" value="Genomic_DNA"/>
</dbReference>